<reference evidence="3 4" key="1">
    <citation type="submission" date="2019-02" db="EMBL/GenBank/DDBJ databases">
        <title>Deep-cultivation of Planctomycetes and their phenomic and genomic characterization uncovers novel biology.</title>
        <authorList>
            <person name="Wiegand S."/>
            <person name="Jogler M."/>
            <person name="Boedeker C."/>
            <person name="Pinto D."/>
            <person name="Vollmers J."/>
            <person name="Rivas-Marin E."/>
            <person name="Kohn T."/>
            <person name="Peeters S.H."/>
            <person name="Heuer A."/>
            <person name="Rast P."/>
            <person name="Oberbeckmann S."/>
            <person name="Bunk B."/>
            <person name="Jeske O."/>
            <person name="Meyerdierks A."/>
            <person name="Storesund J.E."/>
            <person name="Kallscheuer N."/>
            <person name="Luecker S."/>
            <person name="Lage O.M."/>
            <person name="Pohl T."/>
            <person name="Merkel B.J."/>
            <person name="Hornburger P."/>
            <person name="Mueller R.-W."/>
            <person name="Bruemmer F."/>
            <person name="Labrenz M."/>
            <person name="Spormann A.M."/>
            <person name="Op den Camp H."/>
            <person name="Overmann J."/>
            <person name="Amann R."/>
            <person name="Jetten M.S.M."/>
            <person name="Mascher T."/>
            <person name="Medema M.H."/>
            <person name="Devos D.P."/>
            <person name="Kaster A.-K."/>
            <person name="Ovreas L."/>
            <person name="Rohde M."/>
            <person name="Galperin M.Y."/>
            <person name="Jogler C."/>
        </authorList>
    </citation>
    <scope>NUCLEOTIDE SEQUENCE [LARGE SCALE GENOMIC DNA]</scope>
    <source>
        <strain evidence="3 4">Pla175</strain>
    </source>
</reference>
<evidence type="ECO:0000256" key="1">
    <source>
        <dbReference type="SAM" id="SignalP"/>
    </source>
</evidence>
<gene>
    <name evidence="3" type="ORF">Pla175_36560</name>
</gene>
<dbReference type="AlphaFoldDB" id="A0A518DFK6"/>
<evidence type="ECO:0000313" key="4">
    <source>
        <dbReference type="Proteomes" id="UP000317429"/>
    </source>
</evidence>
<proteinExistence type="predicted"/>
<feature type="chain" id="PRO_5021837578" description="Ysc84 actin-binding domain-containing protein" evidence="1">
    <location>
        <begin position="40"/>
        <end position="374"/>
    </location>
</feature>
<dbReference type="Proteomes" id="UP000317429">
    <property type="component" value="Chromosome"/>
</dbReference>
<dbReference type="PANTHER" id="PTHR15629">
    <property type="entry name" value="SH3YL1 PROTEIN"/>
    <property type="match status" value="1"/>
</dbReference>
<dbReference type="InterPro" id="IPR007461">
    <property type="entry name" value="Ysc84_actin-binding"/>
</dbReference>
<dbReference type="GO" id="GO:0035091">
    <property type="term" value="F:phosphatidylinositol binding"/>
    <property type="evidence" value="ECO:0007669"/>
    <property type="project" value="TreeGrafter"/>
</dbReference>
<dbReference type="KEGG" id="pnd:Pla175_36560"/>
<organism evidence="3 4">
    <name type="scientific">Pirellulimonas nuda</name>
    <dbReference type="NCBI Taxonomy" id="2528009"/>
    <lineage>
        <taxon>Bacteria</taxon>
        <taxon>Pseudomonadati</taxon>
        <taxon>Planctomycetota</taxon>
        <taxon>Planctomycetia</taxon>
        <taxon>Pirellulales</taxon>
        <taxon>Lacipirellulaceae</taxon>
        <taxon>Pirellulimonas</taxon>
    </lineage>
</organism>
<name>A0A518DFK6_9BACT</name>
<dbReference type="PANTHER" id="PTHR15629:SF2">
    <property type="entry name" value="SH3 DOMAIN-CONTAINING YSC84-LIKE PROTEIN 1"/>
    <property type="match status" value="1"/>
</dbReference>
<evidence type="ECO:0000259" key="2">
    <source>
        <dbReference type="Pfam" id="PF04366"/>
    </source>
</evidence>
<feature type="signal peptide" evidence="1">
    <location>
        <begin position="1"/>
        <end position="39"/>
    </location>
</feature>
<feature type="domain" description="Ysc84 actin-binding" evidence="2">
    <location>
        <begin position="116"/>
        <end position="212"/>
    </location>
</feature>
<accession>A0A518DFK6</accession>
<keyword evidence="4" id="KW-1185">Reference proteome</keyword>
<sequence length="374" mass="39550" precursor="true">MHRTHPSKHPMSKPTILTHARLLLPLLACAAWAPALAHAQGQEEQTVRASMEVLNEIMAIPAQSIPQSMLDGAVAVAIVPRVIKGGFIIGARMGHGTLMVRDERGAWNAPLFITLTGGSIGWQAGVQSTDVVLVFRSRRSLQGVLTSTLTLGVDAAAAAGPVGRQASAGTDAHLNAEVYSYARSRGLFLGVSFDGSVLKVDSMANAAFYPRPAPGQPGVVPPSAVELVQLLSRYSGPTVVPEPTVAPAAQQQPVAQSPQVPAILAQQYATSESDVLRDQLSQTAPRLFGQLDPAWRGYLALPAEVFSGRTHPSVDAVKASLQHYDQVRQNPQYQALAALPAFQSTYGLLTHYLSTLGQIEAPVNLPPPPAMAAP</sequence>
<dbReference type="EMBL" id="CP036291">
    <property type="protein sequence ID" value="QDU90254.1"/>
    <property type="molecule type" value="Genomic_DNA"/>
</dbReference>
<dbReference type="CDD" id="cd11524">
    <property type="entry name" value="SYLF"/>
    <property type="match status" value="1"/>
</dbReference>
<dbReference type="Pfam" id="PF04366">
    <property type="entry name" value="Ysc84"/>
    <property type="match status" value="1"/>
</dbReference>
<protein>
    <recommendedName>
        <fullName evidence="2">Ysc84 actin-binding domain-containing protein</fullName>
    </recommendedName>
</protein>
<evidence type="ECO:0000313" key="3">
    <source>
        <dbReference type="EMBL" id="QDU90254.1"/>
    </source>
</evidence>
<keyword evidence="1" id="KW-0732">Signal</keyword>
<dbReference type="InterPro" id="IPR051702">
    <property type="entry name" value="SH3_domain_YSC84-like"/>
</dbReference>